<protein>
    <submittedName>
        <fullName evidence="1">Antibiotic biosynthesis monooxygenase</fullName>
    </submittedName>
</protein>
<dbReference type="InterPro" id="IPR011008">
    <property type="entry name" value="Dimeric_a/b-barrel"/>
</dbReference>
<keyword evidence="1" id="KW-0560">Oxidoreductase</keyword>
<sequence length="216" mass="22653">MTRFLDLVRPGAGTALMSEWLTGTAERSRLAADTMVGEWAAAGTPSGRLAQHVFLSTDGTGLLFYAQWTSDEDHLAWARAHRAGAVSHVDTLVPGIERPGLTRTRLARSVVHDADRPVGVHVVSTVAVDGDALEATVAPAPGLLAAHVHLTPDGEQAMVVAEWSDAAAHETAVHEAASRDAAASGGVGCRRYTLHHAFEDDRRESADPKGVAGSTG</sequence>
<name>A0AAU2VTX8_9ACTN</name>
<organism evidence="1">
    <name type="scientific">Streptomyces sp. NBC_00008</name>
    <dbReference type="NCBI Taxonomy" id="2903610"/>
    <lineage>
        <taxon>Bacteria</taxon>
        <taxon>Bacillati</taxon>
        <taxon>Actinomycetota</taxon>
        <taxon>Actinomycetes</taxon>
        <taxon>Kitasatosporales</taxon>
        <taxon>Streptomycetaceae</taxon>
        <taxon>Streptomyces</taxon>
    </lineage>
</organism>
<dbReference type="AlphaFoldDB" id="A0AAU2VTX8"/>
<proteinExistence type="predicted"/>
<dbReference type="Gene3D" id="3.30.70.100">
    <property type="match status" value="2"/>
</dbReference>
<dbReference type="EMBL" id="CP108313">
    <property type="protein sequence ID" value="WTW70413.1"/>
    <property type="molecule type" value="Genomic_DNA"/>
</dbReference>
<keyword evidence="1" id="KW-0503">Monooxygenase</keyword>
<dbReference type="SUPFAM" id="SSF54909">
    <property type="entry name" value="Dimeric alpha+beta barrel"/>
    <property type="match status" value="1"/>
</dbReference>
<accession>A0AAU2VTX8</accession>
<reference evidence="1" key="1">
    <citation type="submission" date="2022-10" db="EMBL/GenBank/DDBJ databases">
        <title>The complete genomes of actinobacterial strains from the NBC collection.</title>
        <authorList>
            <person name="Joergensen T.S."/>
            <person name="Alvarez Arevalo M."/>
            <person name="Sterndorff E.B."/>
            <person name="Faurdal D."/>
            <person name="Vuksanovic O."/>
            <person name="Mourched A.-S."/>
            <person name="Charusanti P."/>
            <person name="Shaw S."/>
            <person name="Blin K."/>
            <person name="Weber T."/>
        </authorList>
    </citation>
    <scope>NUCLEOTIDE SEQUENCE</scope>
    <source>
        <strain evidence="1">NBC_00008</strain>
    </source>
</reference>
<dbReference type="GO" id="GO:0004497">
    <property type="term" value="F:monooxygenase activity"/>
    <property type="evidence" value="ECO:0007669"/>
    <property type="project" value="UniProtKB-KW"/>
</dbReference>
<gene>
    <name evidence="1" type="ORF">OG398_20170</name>
</gene>
<evidence type="ECO:0000313" key="1">
    <source>
        <dbReference type="EMBL" id="WTW70413.1"/>
    </source>
</evidence>